<reference evidence="2" key="1">
    <citation type="submission" date="2023-03" db="EMBL/GenBank/DDBJ databases">
        <title>Massive genome expansion in bonnet fungi (Mycena s.s.) driven by repeated elements and novel gene families across ecological guilds.</title>
        <authorList>
            <consortium name="Lawrence Berkeley National Laboratory"/>
            <person name="Harder C.B."/>
            <person name="Miyauchi S."/>
            <person name="Viragh M."/>
            <person name="Kuo A."/>
            <person name="Thoen E."/>
            <person name="Andreopoulos B."/>
            <person name="Lu D."/>
            <person name="Skrede I."/>
            <person name="Drula E."/>
            <person name="Henrissat B."/>
            <person name="Morin E."/>
            <person name="Kohler A."/>
            <person name="Barry K."/>
            <person name="LaButti K."/>
            <person name="Morin E."/>
            <person name="Salamov A."/>
            <person name="Lipzen A."/>
            <person name="Mereny Z."/>
            <person name="Hegedus B."/>
            <person name="Baldrian P."/>
            <person name="Stursova M."/>
            <person name="Weitz H."/>
            <person name="Taylor A."/>
            <person name="Grigoriev I.V."/>
            <person name="Nagy L.G."/>
            <person name="Martin F."/>
            <person name="Kauserud H."/>
        </authorList>
    </citation>
    <scope>NUCLEOTIDE SEQUENCE</scope>
    <source>
        <strain evidence="2">CBHHK002</strain>
    </source>
</reference>
<keyword evidence="3" id="KW-1185">Reference proteome</keyword>
<feature type="transmembrane region" description="Helical" evidence="1">
    <location>
        <begin position="445"/>
        <end position="469"/>
    </location>
</feature>
<accession>A0AAD6ZCT7</accession>
<keyword evidence="1" id="KW-0472">Membrane</keyword>
<feature type="transmembrane region" description="Helical" evidence="1">
    <location>
        <begin position="391"/>
        <end position="413"/>
    </location>
</feature>
<proteinExistence type="predicted"/>
<evidence type="ECO:0000313" key="2">
    <source>
        <dbReference type="EMBL" id="KAJ7315754.1"/>
    </source>
</evidence>
<feature type="transmembrane region" description="Helical" evidence="1">
    <location>
        <begin position="481"/>
        <end position="506"/>
    </location>
</feature>
<evidence type="ECO:0000313" key="3">
    <source>
        <dbReference type="Proteomes" id="UP001218218"/>
    </source>
</evidence>
<protein>
    <submittedName>
        <fullName evidence="2">Uncharacterized protein</fullName>
    </submittedName>
</protein>
<keyword evidence="1" id="KW-0812">Transmembrane</keyword>
<dbReference type="Proteomes" id="UP001218218">
    <property type="component" value="Unassembled WGS sequence"/>
</dbReference>
<dbReference type="EMBL" id="JARIHO010000060">
    <property type="protein sequence ID" value="KAJ7315754.1"/>
    <property type="molecule type" value="Genomic_DNA"/>
</dbReference>
<comment type="caution">
    <text evidence="2">The sequence shown here is derived from an EMBL/GenBank/DDBJ whole genome shotgun (WGS) entry which is preliminary data.</text>
</comment>
<sequence length="547" mass="61447">MSMVLNPIRRSETGWSDSDTLAGDIQPPHWVTFTPISVGNFNRYSRGRCVSRKNAQPEYIVPAFSRCFSRGSIANWTPHRHPEGALYFMHQQNRIFTDAHLYDDTILPKVNTCVSRIRAVLEDKGFLDLDTDTIDIILDLYDEQSSKAIKCGYYLVDHSRRSVFWMEDFKMSQIPSWKRIPGIDSTSHIGLILEHEYWQHCDLFPAASLPTPGLVSELRDTIVHSATDALTSPTTTTPFSVDDLLKMVALTNSMAPPDGAAAARTESFGVQIDQGSPSAVARLMMLFAQERINHFHGEYAARLDRENSVYGQSRKRSSSMAIISPLLLNAPAGHLRDLQAIFMDDIVSQLSWKRLAQKVLSEWQDITLYASLILNANVGILAIPVGANTSIAQIISYISICFGLASVILALLLSRKYRLDPTDAVSVGSARVFKKESLQALEGRAILFSLPYVFMMWGVFAFLSSFLIMALKISDIRTTSILLMTAGILFVAILCCIVSAHGWGLARIFRAVRTSYVPWPFSRWKWPGWREISDFRQFWCAQNDEAV</sequence>
<gene>
    <name evidence="2" type="ORF">DFH08DRAFT_419366</name>
</gene>
<name>A0AAD6ZCT7_9AGAR</name>
<keyword evidence="1" id="KW-1133">Transmembrane helix</keyword>
<organism evidence="2 3">
    <name type="scientific">Mycena albidolilacea</name>
    <dbReference type="NCBI Taxonomy" id="1033008"/>
    <lineage>
        <taxon>Eukaryota</taxon>
        <taxon>Fungi</taxon>
        <taxon>Dikarya</taxon>
        <taxon>Basidiomycota</taxon>
        <taxon>Agaricomycotina</taxon>
        <taxon>Agaricomycetes</taxon>
        <taxon>Agaricomycetidae</taxon>
        <taxon>Agaricales</taxon>
        <taxon>Marasmiineae</taxon>
        <taxon>Mycenaceae</taxon>
        <taxon>Mycena</taxon>
    </lineage>
</organism>
<evidence type="ECO:0000256" key="1">
    <source>
        <dbReference type="SAM" id="Phobius"/>
    </source>
</evidence>
<dbReference type="AlphaFoldDB" id="A0AAD6ZCT7"/>